<reference evidence="22" key="1">
    <citation type="journal article" date="2019" name="J. Gen. Virol.">
        <title>Diverse novel phleboviruses in Lutzomyia sandflies from the Panama Canal area, Central Panama.</title>
        <authorList>
            <person name="Marklewitz M."/>
            <person name="Dutari L.C."/>
            <person name="Paraskevopoulou S."/>
            <person name="Page R.A."/>
            <person name="Loaiza J.R."/>
            <person name="Junglen S."/>
        </authorList>
    </citation>
    <scope>NUCLEOTIDE SEQUENCE [LARGE SCALE GENOMIC DNA]</scope>
    <source>
        <strain evidence="22">SP0584-PA-2014</strain>
    </source>
</reference>
<dbReference type="GO" id="GO:0046872">
    <property type="term" value="F:metal ion binding"/>
    <property type="evidence" value="ECO:0007669"/>
    <property type="project" value="UniProtKB-KW"/>
</dbReference>
<evidence type="ECO:0000256" key="5">
    <source>
        <dbReference type="ARBA" id="ARBA00004452"/>
    </source>
</evidence>
<evidence type="ECO:0000256" key="11">
    <source>
        <dbReference type="ARBA" id="ARBA00022812"/>
    </source>
</evidence>
<evidence type="ECO:0000256" key="19">
    <source>
        <dbReference type="ARBA" id="ARBA00034123"/>
    </source>
</evidence>
<evidence type="ECO:0000256" key="7">
    <source>
        <dbReference type="ARBA" id="ARBA00018602"/>
    </source>
</evidence>
<dbReference type="KEGG" id="vg:65247002"/>
<comment type="function">
    <text evidence="20">RNA-dependent RNA polymerase, which is responsible for the replication and transcription of the viral RNA genome using antigenomic RNA as an intermediate. During transcription, synthesizes subgenomic RNAs and assures their capping by a cap-snatching mechanism, which involves the endonuclease activity cleaving the host capped pre-mRNAs. These short capped RNAs are then used as primers for viral transcription. The 3'-end of subgenomic mRNAs molecules are not polyadenylated. During replication, the polymerase binds the 5' and 3' vRNA extremities at distinct sites. In turn, significant conformational changes occur in the polymerase and in vRNA to initiate active RNA synthesis. As a consequence of the use of the same enzyme for both transcription and replication, these mechanisms need to be well coordinated.</text>
</comment>
<name>A0A482KD21_9VIRU</name>
<keyword evidence="23" id="KW-1185">Reference proteome</keyword>
<evidence type="ECO:0000256" key="4">
    <source>
        <dbReference type="ARBA" id="ARBA00004328"/>
    </source>
</evidence>
<keyword evidence="12" id="KW-0460">Magnesium</keyword>
<dbReference type="PROSITE" id="PS50525">
    <property type="entry name" value="RDRP_SSRNA_NEG_SEG"/>
    <property type="match status" value="1"/>
</dbReference>
<evidence type="ECO:0000256" key="10">
    <source>
        <dbReference type="ARBA" id="ARBA00022801"/>
    </source>
</evidence>
<dbReference type="GO" id="GO:0039694">
    <property type="term" value="P:viral RNA genome replication"/>
    <property type="evidence" value="ECO:0007669"/>
    <property type="project" value="InterPro"/>
</dbReference>
<dbReference type="GO" id="GO:0016787">
    <property type="term" value="F:hydrolase activity"/>
    <property type="evidence" value="ECO:0007669"/>
    <property type="project" value="UniProtKB-KW"/>
</dbReference>
<evidence type="ECO:0000256" key="15">
    <source>
        <dbReference type="ARBA" id="ARBA00023211"/>
    </source>
</evidence>
<evidence type="ECO:0000256" key="2">
    <source>
        <dbReference type="ARBA" id="ARBA00001946"/>
    </source>
</evidence>
<sequence>MDEIIKKQIPLSDGFNKWKLNSYVDSLYAYELPEFDLTKMGSSLRVELNFSNADPNSTIGSTLISSPDILIPSKELPNMVHNLTVGHLSEATDRMFSSVFEIKQDGFDGHSPDMIIETASGSYYVIEFTTFRGGENGAMKAALNKIGKYEIACANRSHGRKLLLAVIAVHRQGVISNLMLNDEEVNELVYRYKLSLSIFREAMKLCPELTDDDSELTKTEREVLGILSMIDVDWSVTESSFPYFKKRMFDQFRGLIPDENYMTEIISKEMQNAQEAMIKSSFSESGRTLDERLSMNLSECDSFLSEFTSNYNRLDHARDIYDSKSTVQIPSWFTREGPKGKDLNPLKEFSVAGDHPMCGIWSKVCLSAQCDEILRMDDSFEDELFFALNGGMERPDERNKYHRVKLELNREESDYIATLGVNGKKHKDSPSSQEARKRSKLCFRTDHDVSRIEGFLNDHRSFMFATNNDLYCPLDEDYDLRIAAQSIHQPTLTANQGANEFLTNHSNFLHSPLGSWTQMVSLIGAELSASVKQHVKPGFFIVKRLKDSQIYLLIKPTLSTSHIFVSLAVSKFHLEGCLWGDGVFKQPIDAGDLLVTDFISYKMSKLTNLCKCCSLIESALAFWTEAYGFLAWESTKTASQDRSGSAQEVRYMTKMSLLTLLEDKSATEELQTIMRYIVMEGFVSQPELPKPQKMVSKIPTILRTELQVLLFNRVISSMRRIAERPFALNKKGGQISWSFLFNPLSGSPLKDLQPLISACYNGYFKNKEEETEPSVLSKMYKKIIELEHLCPESDRYLGYEDPRDPSMHEFSVSYLKSCTEHAKQLLKKTHGQSVMAEIDSQITREISSITLERLATLKATSNFDENWYIYKDVKDKNYTRDKLLVRMSSYASDGKTLAIQMFDECMKKIEERSAMHICLFKKMQHAGLREIYVMGAEERIVQCIVEAIARTIGSFFPSDTLCNPSNKTKIPESHGVRARKHCKGPVWTCATSDDARKWNQGHFVTKFSLMLCEFTHPRWWPVIIRGCSMFTNKYMMMNLNYLKILDGHKELNVEDPFVKDLFEAYHGERQQPWIAEGQTFLRTKTGMMQGILHFTSSLLHTIHQEYIRSLTFKIMNMKVHPEASFKIVCDMMQGSDDSSMIISFPSSDPQILARYKVAAALCFRMKKRLGVYLAIYPSEKSTSNTDFVMEYNSEFYFHSQHVRPTIRWISACCSLPEVETLVARQEEAANLMTSVSEGGGSFSLSAQIQQCQCTLHYMLMGMGVSSLFGEYKKAILKWKDPGLGFFLLDNPYAAGLGGFRFNLYKAITRTSLQKLYAFFMKKVRGGEDRDDDLDNPLVPETCSVSPGGALILSSSLKWGSRQKFKKLRDRLNIPDNWVDLINENPEVLYRAPRSGHEIMLRIAEKVHSPGVVSSLSSGNAVAKVMASSVYFLSANIFEDSGRPEFSFMENSKYSLLQKMAAYEGFSGSDDMTDEDLLFLFPNIEELNQLDIVVFNRGEINIARRANLKEATQTRVVVFEEHRALRVSPEKLVSDKWFGTQKSKIGRTMFELEWDRLKSIISWLGDDPASTLVQSPLHSHVQIRNFFARIEGKSRVVRVTGAPVKKRSGVSKLAMVVRDNFCKVGHIKDIEDITGLERSQNAELLKHLLFGILQGPYSSEAKEDMCQKVLFRTPLLEIKESDGKTKTNIIGILQRFVGNDTSIVDLIKEVGAGTIGGFLKAQESKVVDGKVNYYGYGTWRGVMDGSQVQIEIYNKIGMPPTLQMITVSGRTSPWHICQSVRAWCEDIGAKNNVDVSSKHSFKTVKFWLYDYKLYGSDKPYGCPVYLISERMTDLVNITSDRISMKIRRSTINLYIKESRSDMHVLSYTASDNDISPISVRSTNRTVREIMSMFSKDPSSSWMKCESLHSVFIGKILDLSEGKIKRDHIDPERLQHIIKTCTESSLRSRVGTVYSGIPKVIESNQIMDYDSIIELMIEDFSADGFEFAVQELAADLEEEYDNEEFDMSDIDLFGPAHYKEISDLAMVSHPLMDEFVDNIVHKVGRKEIRRALENYVCTTRSRPYLINLFRALKRDPLSLRASDNDSEEGSEPDDDMIG</sequence>
<evidence type="ECO:0000256" key="6">
    <source>
        <dbReference type="ARBA" id="ARBA00012494"/>
    </source>
</evidence>
<evidence type="ECO:0000256" key="13">
    <source>
        <dbReference type="ARBA" id="ARBA00022844"/>
    </source>
</evidence>
<dbReference type="Pfam" id="PF15518">
    <property type="entry name" value="L_protein_N"/>
    <property type="match status" value="1"/>
</dbReference>
<dbReference type="GO" id="GO:0044177">
    <property type="term" value="C:host cell Golgi apparatus"/>
    <property type="evidence" value="ECO:0007669"/>
    <property type="project" value="UniProtKB-SubCell"/>
</dbReference>
<dbReference type="EC" id="2.7.7.48" evidence="6"/>
<keyword evidence="11" id="KW-1040">Host Golgi apparatus</keyword>
<dbReference type="GO" id="GO:0044423">
    <property type="term" value="C:virion component"/>
    <property type="evidence" value="ECO:0007669"/>
    <property type="project" value="UniProtKB-KW"/>
</dbReference>
<evidence type="ECO:0000313" key="23">
    <source>
        <dbReference type="Proteomes" id="UP000502830"/>
    </source>
</evidence>
<evidence type="ECO:0000313" key="22">
    <source>
        <dbReference type="EMBL" id="QBQ01748.1"/>
    </source>
</evidence>
<organism evidence="22 23">
    <name type="scientific">La Gloria virus</name>
    <dbReference type="NCBI Taxonomy" id="2559110"/>
    <lineage>
        <taxon>Viruses</taxon>
        <taxon>Riboviria</taxon>
        <taxon>Orthornavirae</taxon>
        <taxon>Negarnaviricota</taxon>
        <taxon>Polyploviricotina</taxon>
        <taxon>Bunyaviricetes</taxon>
        <taxon>Hareavirales</taxon>
        <taxon>Phenuiviridae</taxon>
        <taxon>Phlebovirus</taxon>
        <taxon>Phlebovirus gloriaense</taxon>
    </lineage>
</organism>
<dbReference type="Proteomes" id="UP000502830">
    <property type="component" value="Genome"/>
</dbReference>
<dbReference type="Pfam" id="PF12603">
    <property type="entry name" value="L_PA-C-like"/>
    <property type="match status" value="1"/>
</dbReference>
<evidence type="ECO:0000259" key="21">
    <source>
        <dbReference type="PROSITE" id="PS50525"/>
    </source>
</evidence>
<comment type="cofactor">
    <cofactor evidence="1">
        <name>Mn(2+)</name>
        <dbReference type="ChEBI" id="CHEBI:29035"/>
    </cofactor>
</comment>
<evidence type="ECO:0000256" key="1">
    <source>
        <dbReference type="ARBA" id="ARBA00001936"/>
    </source>
</evidence>
<proteinExistence type="inferred from homology"/>
<evidence type="ECO:0000256" key="3">
    <source>
        <dbReference type="ARBA" id="ARBA00004136"/>
    </source>
</evidence>
<keyword evidence="22" id="KW-0548">Nucleotidyltransferase</keyword>
<dbReference type="GO" id="GO:0003968">
    <property type="term" value="F:RNA-directed RNA polymerase activity"/>
    <property type="evidence" value="ECO:0007669"/>
    <property type="project" value="UniProtKB-KW"/>
</dbReference>
<feature type="domain" description="RdRp catalytic" evidence="21">
    <location>
        <begin position="978"/>
        <end position="1169"/>
    </location>
</feature>
<evidence type="ECO:0000256" key="18">
    <source>
        <dbReference type="ARBA" id="ARBA00031012"/>
    </source>
</evidence>
<evidence type="ECO:0000256" key="17">
    <source>
        <dbReference type="ARBA" id="ARBA00030436"/>
    </source>
</evidence>
<evidence type="ECO:0000256" key="12">
    <source>
        <dbReference type="ARBA" id="ARBA00022842"/>
    </source>
</evidence>
<keyword evidence="13" id="KW-0946">Virion</keyword>
<evidence type="ECO:0000256" key="14">
    <source>
        <dbReference type="ARBA" id="ARBA00023184"/>
    </source>
</evidence>
<keyword evidence="22" id="KW-0696">RNA-directed RNA polymerase</keyword>
<evidence type="ECO:0000256" key="16">
    <source>
        <dbReference type="ARBA" id="ARBA00030285"/>
    </source>
</evidence>
<evidence type="ECO:0000256" key="9">
    <source>
        <dbReference type="ARBA" id="ARBA00022723"/>
    </source>
</evidence>
<keyword evidence="14" id="KW-1038">Host endoplasmic reticulum</keyword>
<accession>A0A482KD21</accession>
<dbReference type="GO" id="GO:0006351">
    <property type="term" value="P:DNA-templated transcription"/>
    <property type="evidence" value="ECO:0007669"/>
    <property type="project" value="InterPro"/>
</dbReference>
<dbReference type="InterPro" id="IPR007322">
    <property type="entry name" value="RNA_pol_bunyavir"/>
</dbReference>
<comment type="subcellular location">
    <subcellularLocation>
        <location evidence="3">Host Golgi apparatus</location>
    </subcellularLocation>
    <subcellularLocation>
        <location evidence="5">Host endoplasmic reticulum-Golgi intermediate compartment</location>
    </subcellularLocation>
    <subcellularLocation>
        <location evidence="4">Virion</location>
    </subcellularLocation>
</comment>
<protein>
    <recommendedName>
        <fullName evidence="7">RNA-directed RNA polymerase L</fullName>
        <ecNumber evidence="6">2.7.7.48</ecNumber>
    </recommendedName>
    <alternativeName>
        <fullName evidence="16">Large structural protein</fullName>
    </alternativeName>
    <alternativeName>
        <fullName evidence="18">Replicase</fullName>
    </alternativeName>
    <alternativeName>
        <fullName evidence="17">Transcriptase</fullName>
    </alternativeName>
</protein>
<keyword evidence="9" id="KW-0479">Metal-binding</keyword>
<evidence type="ECO:0000256" key="20">
    <source>
        <dbReference type="ARBA" id="ARBA00046037"/>
    </source>
</evidence>
<dbReference type="GO" id="GO:0044172">
    <property type="term" value="C:host cell endoplasmic reticulum-Golgi intermediate compartment"/>
    <property type="evidence" value="ECO:0007669"/>
    <property type="project" value="UniProtKB-SubCell"/>
</dbReference>
<dbReference type="InterPro" id="IPR022531">
    <property type="entry name" value="L_PA-C-like"/>
</dbReference>
<dbReference type="GeneID" id="65247002"/>
<dbReference type="InterPro" id="IPR007099">
    <property type="entry name" value="RNA-dir_pol_NSvirus"/>
</dbReference>
<dbReference type="RefSeq" id="YP_010086191.1">
    <property type="nucleotide sequence ID" value="NC_055396.1"/>
</dbReference>
<evidence type="ECO:0000256" key="8">
    <source>
        <dbReference type="ARBA" id="ARBA00022679"/>
    </source>
</evidence>
<dbReference type="EMBL" id="MK524332">
    <property type="protein sequence ID" value="QBQ01748.1"/>
    <property type="molecule type" value="Genomic_RNA"/>
</dbReference>
<keyword evidence="15" id="KW-0464">Manganese</keyword>
<comment type="cofactor">
    <cofactor evidence="2">
        <name>Mg(2+)</name>
        <dbReference type="ChEBI" id="CHEBI:18420"/>
    </cofactor>
</comment>
<keyword evidence="8" id="KW-0808">Transferase</keyword>
<dbReference type="Pfam" id="PF04196">
    <property type="entry name" value="Bunya_RdRp"/>
    <property type="match status" value="1"/>
</dbReference>
<keyword evidence="10" id="KW-0378">Hydrolase</keyword>
<gene>
    <name evidence="22" type="primary">RdRp</name>
</gene>
<dbReference type="InterPro" id="IPR029124">
    <property type="entry name" value="L_protein_N"/>
</dbReference>
<comment type="similarity">
    <text evidence="19">Belongs to the Bunyavirales RNA polymerase family.</text>
</comment>